<keyword evidence="3" id="KW-0479">Metal-binding</keyword>
<dbReference type="InterPro" id="IPR023214">
    <property type="entry name" value="HAD_sf"/>
</dbReference>
<dbReference type="PANTHER" id="PTHR46193">
    <property type="entry name" value="6-PHOSPHOGLUCONATE PHOSPHATASE"/>
    <property type="match status" value="1"/>
</dbReference>
<dbReference type="Gene3D" id="1.10.150.240">
    <property type="entry name" value="Putative phosphatase, domain 2"/>
    <property type="match status" value="1"/>
</dbReference>
<dbReference type="SFLD" id="SFLDS00003">
    <property type="entry name" value="Haloacid_Dehalogenase"/>
    <property type="match status" value="1"/>
</dbReference>
<evidence type="ECO:0008006" key="8">
    <source>
        <dbReference type="Google" id="ProtNLM"/>
    </source>
</evidence>
<gene>
    <name evidence="6" type="primary">yhcW</name>
    <name evidence="6" type="ORF">GCM10007383_38160</name>
</gene>
<comment type="similarity">
    <text evidence="2">Belongs to the HAD-like hydrolase superfamily. CbbY/CbbZ/Gph/YieH family.</text>
</comment>
<dbReference type="AlphaFoldDB" id="A0A918MS40"/>
<dbReference type="PANTHER" id="PTHR46193:SF18">
    <property type="entry name" value="HEXITOL PHOSPHATASE B"/>
    <property type="match status" value="1"/>
</dbReference>
<dbReference type="InterPro" id="IPR006439">
    <property type="entry name" value="HAD-SF_hydro_IA"/>
</dbReference>
<evidence type="ECO:0000256" key="4">
    <source>
        <dbReference type="ARBA" id="ARBA00022842"/>
    </source>
</evidence>
<keyword evidence="5" id="KW-0119">Carbohydrate metabolism</keyword>
<evidence type="ECO:0000313" key="7">
    <source>
        <dbReference type="Proteomes" id="UP000634668"/>
    </source>
</evidence>
<dbReference type="InterPro" id="IPR051600">
    <property type="entry name" value="Beta-PGM-like"/>
</dbReference>
<evidence type="ECO:0000256" key="3">
    <source>
        <dbReference type="ARBA" id="ARBA00022723"/>
    </source>
</evidence>
<comment type="caution">
    <text evidence="6">The sequence shown here is derived from an EMBL/GenBank/DDBJ whole genome shotgun (WGS) entry which is preliminary data.</text>
</comment>
<accession>A0A918MS40</accession>
<sequence>MIKAIIFDLDGTLIQTEVLKARSYAEAIHLLTNEVVSVQRVMESFKDYVGLSRMEVVAGVAKEYNTELEKHFGEGDLKAMRQWVLDKRLSRYRNILDDESLLREHFCPFNLGLLNKLHQDKYKLVLATMSHLTEASKILNIMGIEDKLDAILTRDDVEQGKPDPEIYIKAKSILKVSSDECLVIEDSVNGIKAALNAGMRVFAVTNNITRKSVHESNLLPDTHIIDDLTDLESRVYRFISK</sequence>
<protein>
    <recommendedName>
        <fullName evidence="8">HAD family phosphatase</fullName>
    </recommendedName>
</protein>
<reference evidence="6" key="1">
    <citation type="journal article" date="2014" name="Int. J. Syst. Evol. Microbiol.">
        <title>Complete genome sequence of Corynebacterium casei LMG S-19264T (=DSM 44701T), isolated from a smear-ripened cheese.</title>
        <authorList>
            <consortium name="US DOE Joint Genome Institute (JGI-PGF)"/>
            <person name="Walter F."/>
            <person name="Albersmeier A."/>
            <person name="Kalinowski J."/>
            <person name="Ruckert C."/>
        </authorList>
    </citation>
    <scope>NUCLEOTIDE SEQUENCE</scope>
    <source>
        <strain evidence="6">KCTC 12113</strain>
    </source>
</reference>
<dbReference type="EMBL" id="BMWP01000047">
    <property type="protein sequence ID" value="GGW50818.1"/>
    <property type="molecule type" value="Genomic_DNA"/>
</dbReference>
<organism evidence="6 7">
    <name type="scientific">Arenibacter certesii</name>
    <dbReference type="NCBI Taxonomy" id="228955"/>
    <lineage>
        <taxon>Bacteria</taxon>
        <taxon>Pseudomonadati</taxon>
        <taxon>Bacteroidota</taxon>
        <taxon>Flavobacteriia</taxon>
        <taxon>Flavobacteriales</taxon>
        <taxon>Flavobacteriaceae</taxon>
        <taxon>Arenibacter</taxon>
    </lineage>
</organism>
<dbReference type="NCBIfam" id="TIGR01509">
    <property type="entry name" value="HAD-SF-IA-v3"/>
    <property type="match status" value="1"/>
</dbReference>
<dbReference type="Proteomes" id="UP000634668">
    <property type="component" value="Unassembled WGS sequence"/>
</dbReference>
<keyword evidence="7" id="KW-1185">Reference proteome</keyword>
<evidence type="ECO:0000256" key="1">
    <source>
        <dbReference type="ARBA" id="ARBA00001946"/>
    </source>
</evidence>
<evidence type="ECO:0000313" key="6">
    <source>
        <dbReference type="EMBL" id="GGW50818.1"/>
    </source>
</evidence>
<dbReference type="PRINTS" id="PR00413">
    <property type="entry name" value="HADHALOGNASE"/>
</dbReference>
<proteinExistence type="inferred from homology"/>
<dbReference type="GO" id="GO:0046872">
    <property type="term" value="F:metal ion binding"/>
    <property type="evidence" value="ECO:0007669"/>
    <property type="project" value="UniProtKB-KW"/>
</dbReference>
<evidence type="ECO:0000256" key="5">
    <source>
        <dbReference type="ARBA" id="ARBA00023277"/>
    </source>
</evidence>
<evidence type="ECO:0000256" key="2">
    <source>
        <dbReference type="ARBA" id="ARBA00006171"/>
    </source>
</evidence>
<dbReference type="GO" id="GO:0003824">
    <property type="term" value="F:catalytic activity"/>
    <property type="evidence" value="ECO:0007669"/>
    <property type="project" value="UniProtKB-ARBA"/>
</dbReference>
<dbReference type="Gene3D" id="3.40.50.1000">
    <property type="entry name" value="HAD superfamily/HAD-like"/>
    <property type="match status" value="1"/>
</dbReference>
<dbReference type="SFLD" id="SFLDG01129">
    <property type="entry name" value="C1.5:_HAD__Beta-PGM__Phosphata"/>
    <property type="match status" value="1"/>
</dbReference>
<dbReference type="RefSeq" id="WP_051315756.1">
    <property type="nucleotide sequence ID" value="NZ_BMWP01000047.1"/>
</dbReference>
<comment type="cofactor">
    <cofactor evidence="1">
        <name>Mg(2+)</name>
        <dbReference type="ChEBI" id="CHEBI:18420"/>
    </cofactor>
</comment>
<keyword evidence="4" id="KW-0460">Magnesium</keyword>
<dbReference type="Pfam" id="PF00702">
    <property type="entry name" value="Hydrolase"/>
    <property type="match status" value="1"/>
</dbReference>
<name>A0A918MS40_9FLAO</name>
<reference evidence="6" key="2">
    <citation type="submission" date="2020-09" db="EMBL/GenBank/DDBJ databases">
        <authorList>
            <person name="Sun Q."/>
            <person name="Kim S."/>
        </authorList>
    </citation>
    <scope>NUCLEOTIDE SEQUENCE</scope>
    <source>
        <strain evidence="6">KCTC 12113</strain>
    </source>
</reference>
<dbReference type="InterPro" id="IPR036412">
    <property type="entry name" value="HAD-like_sf"/>
</dbReference>
<dbReference type="InterPro" id="IPR023198">
    <property type="entry name" value="PGP-like_dom2"/>
</dbReference>
<dbReference type="SUPFAM" id="SSF56784">
    <property type="entry name" value="HAD-like"/>
    <property type="match status" value="1"/>
</dbReference>